<dbReference type="Proteomes" id="UP001371224">
    <property type="component" value="Unassembled WGS sequence"/>
</dbReference>
<feature type="region of interest" description="Disordered" evidence="1">
    <location>
        <begin position="1"/>
        <end position="67"/>
    </location>
</feature>
<sequence length="67" mass="7016">MSGIDEGMMPEHVQPQHPDDDTVDESIVRPHTGDDAEDDDGGRRADDEGDDPDHADGAGDQSSATGA</sequence>
<evidence type="ECO:0000313" key="3">
    <source>
        <dbReference type="Proteomes" id="UP001371224"/>
    </source>
</evidence>
<feature type="compositionally biased region" description="Basic and acidic residues" evidence="1">
    <location>
        <begin position="41"/>
        <end position="57"/>
    </location>
</feature>
<accession>A0ABU8LBW7</accession>
<dbReference type="EMBL" id="JBBDGM010000007">
    <property type="protein sequence ID" value="MEJ1088643.1"/>
    <property type="molecule type" value="Genomic_DNA"/>
</dbReference>
<dbReference type="RefSeq" id="WP_337332300.1">
    <property type="nucleotide sequence ID" value="NZ_JBBDGM010000007.1"/>
</dbReference>
<name>A0ABU8LBW7_9MICO</name>
<protein>
    <recommendedName>
        <fullName evidence="4">Preprotein translocase YidC</fullName>
    </recommendedName>
</protein>
<evidence type="ECO:0000313" key="2">
    <source>
        <dbReference type="EMBL" id="MEJ1088643.1"/>
    </source>
</evidence>
<comment type="caution">
    <text evidence="2">The sequence shown here is derived from an EMBL/GenBank/DDBJ whole genome shotgun (WGS) entry which is preliminary data.</text>
</comment>
<evidence type="ECO:0000256" key="1">
    <source>
        <dbReference type="SAM" id="MobiDB-lite"/>
    </source>
</evidence>
<gene>
    <name evidence="2" type="ORF">WDU99_09970</name>
</gene>
<evidence type="ECO:0008006" key="4">
    <source>
        <dbReference type="Google" id="ProtNLM"/>
    </source>
</evidence>
<reference evidence="2 3" key="1">
    <citation type="submission" date="2024-02" db="EMBL/GenBank/DDBJ databases">
        <authorList>
            <person name="Saticioglu I.B."/>
        </authorList>
    </citation>
    <scope>NUCLEOTIDE SEQUENCE [LARGE SCALE GENOMIC DNA]</scope>
    <source>
        <strain evidence="2 3">Mu-80</strain>
    </source>
</reference>
<keyword evidence="3" id="KW-1185">Reference proteome</keyword>
<organism evidence="2 3">
    <name type="scientific">Microbacterium bandirmense</name>
    <dbReference type="NCBI Taxonomy" id="3122050"/>
    <lineage>
        <taxon>Bacteria</taxon>
        <taxon>Bacillati</taxon>
        <taxon>Actinomycetota</taxon>
        <taxon>Actinomycetes</taxon>
        <taxon>Micrococcales</taxon>
        <taxon>Microbacteriaceae</taxon>
        <taxon>Microbacterium</taxon>
    </lineage>
</organism>
<proteinExistence type="predicted"/>